<dbReference type="CDD" id="cd02440">
    <property type="entry name" value="AdoMet_MTases"/>
    <property type="match status" value="1"/>
</dbReference>
<evidence type="ECO:0000313" key="4">
    <source>
        <dbReference type="EMBL" id="OGD08976.1"/>
    </source>
</evidence>
<accession>A0A1F4ZT32</accession>
<organism evidence="4 5">
    <name type="scientific">Candidatus Amesbacteria bacterium RIFOXYB1_FULL_44_23</name>
    <dbReference type="NCBI Taxonomy" id="1797263"/>
    <lineage>
        <taxon>Bacteria</taxon>
        <taxon>Candidatus Amesiibacteriota</taxon>
    </lineage>
</organism>
<name>A0A1F4ZT32_9BACT</name>
<keyword evidence="2" id="KW-0808">Transferase</keyword>
<reference evidence="4 5" key="1">
    <citation type="journal article" date="2016" name="Nat. Commun.">
        <title>Thousands of microbial genomes shed light on interconnected biogeochemical processes in an aquifer system.</title>
        <authorList>
            <person name="Anantharaman K."/>
            <person name="Brown C.T."/>
            <person name="Hug L.A."/>
            <person name="Sharon I."/>
            <person name="Castelle C.J."/>
            <person name="Probst A.J."/>
            <person name="Thomas B.C."/>
            <person name="Singh A."/>
            <person name="Wilkins M.J."/>
            <person name="Karaoz U."/>
            <person name="Brodie E.L."/>
            <person name="Williams K.H."/>
            <person name="Hubbard S.S."/>
            <person name="Banfield J.F."/>
        </authorList>
    </citation>
    <scope>NUCLEOTIDE SEQUENCE [LARGE SCALE GENOMIC DNA]</scope>
</reference>
<evidence type="ECO:0000313" key="5">
    <source>
        <dbReference type="Proteomes" id="UP000176424"/>
    </source>
</evidence>
<evidence type="ECO:0000256" key="2">
    <source>
        <dbReference type="ARBA" id="ARBA00022679"/>
    </source>
</evidence>
<dbReference type="Gene3D" id="3.40.50.150">
    <property type="entry name" value="Vaccinia Virus protein VP39"/>
    <property type="match status" value="1"/>
</dbReference>
<dbReference type="PANTHER" id="PTHR43861:SF1">
    <property type="entry name" value="TRANS-ACONITATE 2-METHYLTRANSFERASE"/>
    <property type="match status" value="1"/>
</dbReference>
<evidence type="ECO:0000259" key="3">
    <source>
        <dbReference type="Pfam" id="PF13649"/>
    </source>
</evidence>
<protein>
    <recommendedName>
        <fullName evidence="3">Methyltransferase domain-containing protein</fullName>
    </recommendedName>
</protein>
<dbReference type="Proteomes" id="UP000176424">
    <property type="component" value="Unassembled WGS sequence"/>
</dbReference>
<dbReference type="InterPro" id="IPR029063">
    <property type="entry name" value="SAM-dependent_MTases_sf"/>
</dbReference>
<dbReference type="Pfam" id="PF13649">
    <property type="entry name" value="Methyltransf_25"/>
    <property type="match status" value="1"/>
</dbReference>
<sequence>MNQKVKAGYNIAAKNYSFEFRDQFKNEKYLEKLVNVLPQGSTVLDIGCGAGKPIDSYLVLKGMKVSGIDISEAQIELAKQSVPEAHYEVRDMSELKDSEFQVDAMVSFYAIFHTPREKHLELIKKFKSFLKPNGYLLITMGASEWEGKEDNFCGSEMYWSHYGAEKNIEITKNAGFEIEFSEVDTSGGEKHLIILAKAK</sequence>
<dbReference type="GO" id="GO:0032259">
    <property type="term" value="P:methylation"/>
    <property type="evidence" value="ECO:0007669"/>
    <property type="project" value="UniProtKB-KW"/>
</dbReference>
<dbReference type="STRING" id="1797263.A2397_05780"/>
<proteinExistence type="predicted"/>
<dbReference type="AlphaFoldDB" id="A0A1F4ZT32"/>
<evidence type="ECO:0000256" key="1">
    <source>
        <dbReference type="ARBA" id="ARBA00022603"/>
    </source>
</evidence>
<dbReference type="PANTHER" id="PTHR43861">
    <property type="entry name" value="TRANS-ACONITATE 2-METHYLTRANSFERASE-RELATED"/>
    <property type="match status" value="1"/>
</dbReference>
<comment type="caution">
    <text evidence="4">The sequence shown here is derived from an EMBL/GenBank/DDBJ whole genome shotgun (WGS) entry which is preliminary data.</text>
</comment>
<gene>
    <name evidence="4" type="ORF">A2397_05780</name>
</gene>
<dbReference type="SUPFAM" id="SSF53335">
    <property type="entry name" value="S-adenosyl-L-methionine-dependent methyltransferases"/>
    <property type="match status" value="1"/>
</dbReference>
<feature type="domain" description="Methyltransferase" evidence="3">
    <location>
        <begin position="43"/>
        <end position="134"/>
    </location>
</feature>
<keyword evidence="1" id="KW-0489">Methyltransferase</keyword>
<dbReference type="GO" id="GO:0008168">
    <property type="term" value="F:methyltransferase activity"/>
    <property type="evidence" value="ECO:0007669"/>
    <property type="project" value="UniProtKB-KW"/>
</dbReference>
<dbReference type="InterPro" id="IPR041698">
    <property type="entry name" value="Methyltransf_25"/>
</dbReference>
<dbReference type="EMBL" id="MEXR01000043">
    <property type="protein sequence ID" value="OGD08976.1"/>
    <property type="molecule type" value="Genomic_DNA"/>
</dbReference>